<feature type="compositionally biased region" description="Low complexity" evidence="9">
    <location>
        <begin position="130"/>
        <end position="151"/>
    </location>
</feature>
<dbReference type="SMART" id="SM00132">
    <property type="entry name" value="LIM"/>
    <property type="match status" value="1"/>
</dbReference>
<dbReference type="PROSITE" id="PS50023">
    <property type="entry name" value="LIM_DOMAIN_2"/>
    <property type="match status" value="1"/>
</dbReference>
<dbReference type="PROSITE" id="PS50200">
    <property type="entry name" value="RA"/>
    <property type="match status" value="1"/>
</dbReference>
<dbReference type="PANTHER" id="PTHR22738:SF15">
    <property type="entry name" value="LD40758P"/>
    <property type="match status" value="1"/>
</dbReference>
<proteinExistence type="predicted"/>
<evidence type="ECO:0000256" key="2">
    <source>
        <dbReference type="ARBA" id="ARBA00022723"/>
    </source>
</evidence>
<evidence type="ECO:0000256" key="6">
    <source>
        <dbReference type="ARBA" id="ARBA00055254"/>
    </source>
</evidence>
<feature type="domain" description="LIM zinc-binding" evidence="10">
    <location>
        <begin position="4"/>
        <end position="64"/>
    </location>
</feature>
<dbReference type="InterPro" id="IPR029071">
    <property type="entry name" value="Ubiquitin-like_domsf"/>
</dbReference>
<keyword evidence="4" id="KW-0007">Acetylation</keyword>
<dbReference type="Proteomes" id="UP001374579">
    <property type="component" value="Unassembled WGS sequence"/>
</dbReference>
<name>A0AAN9BXX2_9CAEN</name>
<dbReference type="SUPFAM" id="SSF54236">
    <property type="entry name" value="Ubiquitin-like"/>
    <property type="match status" value="1"/>
</dbReference>
<reference evidence="12 13" key="1">
    <citation type="submission" date="2024-02" db="EMBL/GenBank/DDBJ databases">
        <title>Chromosome-scale genome assembly of the rough periwinkle Littorina saxatilis.</title>
        <authorList>
            <person name="De Jode A."/>
            <person name="Faria R."/>
            <person name="Formenti G."/>
            <person name="Sims Y."/>
            <person name="Smith T.P."/>
            <person name="Tracey A."/>
            <person name="Wood J.M.D."/>
            <person name="Zagrodzka Z.B."/>
            <person name="Johannesson K."/>
            <person name="Butlin R.K."/>
            <person name="Leder E.H."/>
        </authorList>
    </citation>
    <scope>NUCLEOTIDE SEQUENCE [LARGE SCALE GENOMIC DNA]</scope>
    <source>
        <strain evidence="12">Snail1</strain>
        <tissue evidence="12">Muscle</tissue>
    </source>
</reference>
<dbReference type="FunFam" id="2.10.110.10:FF:000054">
    <property type="entry name" value="Cysteine-rich protein 1"/>
    <property type="match status" value="1"/>
</dbReference>
<evidence type="ECO:0000256" key="3">
    <source>
        <dbReference type="ARBA" id="ARBA00022833"/>
    </source>
</evidence>
<dbReference type="Pfam" id="PF00412">
    <property type="entry name" value="LIM"/>
    <property type="match status" value="1"/>
</dbReference>
<evidence type="ECO:0000256" key="1">
    <source>
        <dbReference type="ARBA" id="ARBA00022481"/>
    </source>
</evidence>
<keyword evidence="13" id="KW-1185">Reference proteome</keyword>
<dbReference type="GO" id="GO:0046872">
    <property type="term" value="F:metal ion binding"/>
    <property type="evidence" value="ECO:0007669"/>
    <property type="project" value="UniProtKB-KW"/>
</dbReference>
<dbReference type="Gene3D" id="2.10.110.10">
    <property type="entry name" value="Cysteine Rich Protein"/>
    <property type="match status" value="1"/>
</dbReference>
<accession>A0AAN9BXX2</accession>
<dbReference type="AlphaFoldDB" id="A0AAN9BXX2"/>
<evidence type="ECO:0000256" key="4">
    <source>
        <dbReference type="ARBA" id="ARBA00022990"/>
    </source>
</evidence>
<evidence type="ECO:0000256" key="7">
    <source>
        <dbReference type="ARBA" id="ARBA00072537"/>
    </source>
</evidence>
<dbReference type="InterPro" id="IPR000159">
    <property type="entry name" value="RA_dom"/>
</dbReference>
<organism evidence="12 13">
    <name type="scientific">Littorina saxatilis</name>
    <dbReference type="NCBI Taxonomy" id="31220"/>
    <lineage>
        <taxon>Eukaryota</taxon>
        <taxon>Metazoa</taxon>
        <taxon>Spiralia</taxon>
        <taxon>Lophotrochozoa</taxon>
        <taxon>Mollusca</taxon>
        <taxon>Gastropoda</taxon>
        <taxon>Caenogastropoda</taxon>
        <taxon>Littorinimorpha</taxon>
        <taxon>Littorinoidea</taxon>
        <taxon>Littorinidae</taxon>
        <taxon>Littorina</taxon>
    </lineage>
</organism>
<dbReference type="InterPro" id="IPR001781">
    <property type="entry name" value="Znf_LIM"/>
</dbReference>
<evidence type="ECO:0000259" key="11">
    <source>
        <dbReference type="PROSITE" id="PS50200"/>
    </source>
</evidence>
<dbReference type="InterPro" id="IPR033614">
    <property type="entry name" value="RASSF1-6"/>
</dbReference>
<dbReference type="GO" id="GO:0007165">
    <property type="term" value="P:signal transduction"/>
    <property type="evidence" value="ECO:0007669"/>
    <property type="project" value="InterPro"/>
</dbReference>
<dbReference type="PANTHER" id="PTHR22738">
    <property type="entry name" value="RASSF"/>
    <property type="match status" value="1"/>
</dbReference>
<feature type="region of interest" description="Disordered" evidence="9">
    <location>
        <begin position="369"/>
        <end position="389"/>
    </location>
</feature>
<evidence type="ECO:0000256" key="9">
    <source>
        <dbReference type="SAM" id="MobiDB-lite"/>
    </source>
</evidence>
<dbReference type="PROSITE" id="PS00478">
    <property type="entry name" value="LIM_DOMAIN_1"/>
    <property type="match status" value="1"/>
</dbReference>
<dbReference type="Pfam" id="PF00788">
    <property type="entry name" value="RA"/>
    <property type="match status" value="1"/>
</dbReference>
<dbReference type="CDD" id="cd21886">
    <property type="entry name" value="SARAH_RASSF2-like"/>
    <property type="match status" value="1"/>
</dbReference>
<sequence length="602" mass="66520">MSRNMCARCAKPVYFAERKTSLGRDWHPSCLKCVECGRVLTPGQHAEHKGNPYCAPCYKANFGPALLGYGSNLASPANFAKKDNAAEYGHDYDDDVYKREIYSNSRTAAQRRQKQRRSAPPSILDHDFSRVSVGGASSASPSSSVHSTVTNSERHPSRIANSVSQPGSNSGTHPIAGHARSQSMVTTPTSVRMDSSEVNGNPRKTRSVNKARSTSVQAVNHVGHNSNGRTEMQGAVLNSLSSSALDNGVNSVNSVSSSALQPQSPPAHTRFQGVITPALQDVLEKVKSFNSHFEGKVHHQMTVDQAQNGEVIVEGPLRVYWGLSRPIRLRQCDDVPAPPIAKWRHSLWSNIKENPLKNDIAPLEKLPTLGSPMAPSPHRPRRGVDDSILISPASGGDEVVMRRRNIRKFNTVAYRNDAPTKWKRASINGHIFNYDTSVFTPVLGSSTSVTTDSSMTSPVVIATLLDKFKVENSPGEYVLSVVTENGDQTQERLLGDTDHPILERLQLGADDQCAKIFLKERRIEPAVTVPDTVQLPIMMEEEEEEETLPADVEQLMILPVAVLKGIMIKYENDERKDERVLKAKYERIRRKIRQRLEDLKTA</sequence>
<comment type="function">
    <text evidence="6">Seems to have a role in zinc absorption and may function as an intracellular zinc transport protein.</text>
</comment>
<protein>
    <recommendedName>
        <fullName evidence="7">Cysteine-rich protein 1</fullName>
    </recommendedName>
</protein>
<feature type="region of interest" description="Disordered" evidence="9">
    <location>
        <begin position="106"/>
        <end position="214"/>
    </location>
</feature>
<dbReference type="Gene3D" id="3.10.20.90">
    <property type="entry name" value="Phosphatidylinositol 3-kinase Catalytic Subunit, Chain A, domain 1"/>
    <property type="match status" value="1"/>
</dbReference>
<evidence type="ECO:0000313" key="13">
    <source>
        <dbReference type="Proteomes" id="UP001374579"/>
    </source>
</evidence>
<keyword evidence="2 8" id="KW-0479">Metal-binding</keyword>
<keyword evidence="1" id="KW-0488">Methylation</keyword>
<feature type="domain" description="Ras-associating" evidence="11">
    <location>
        <begin position="432"/>
        <end position="523"/>
    </location>
</feature>
<evidence type="ECO:0000256" key="5">
    <source>
        <dbReference type="ARBA" id="ARBA00023038"/>
    </source>
</evidence>
<evidence type="ECO:0000313" key="12">
    <source>
        <dbReference type="EMBL" id="KAK7113265.1"/>
    </source>
</evidence>
<gene>
    <name evidence="12" type="ORF">V1264_012578</name>
</gene>
<keyword evidence="3 8" id="KW-0862">Zinc</keyword>
<feature type="compositionally biased region" description="Polar residues" evidence="9">
    <location>
        <begin position="159"/>
        <end position="172"/>
    </location>
</feature>
<keyword evidence="5 8" id="KW-0440">LIM domain</keyword>
<evidence type="ECO:0000259" key="10">
    <source>
        <dbReference type="PROSITE" id="PS50023"/>
    </source>
</evidence>
<comment type="caution">
    <text evidence="12">The sequence shown here is derived from an EMBL/GenBank/DDBJ whole genome shotgun (WGS) entry which is preliminary data.</text>
</comment>
<evidence type="ECO:0000256" key="8">
    <source>
        <dbReference type="PROSITE-ProRule" id="PRU00125"/>
    </source>
</evidence>
<dbReference type="EMBL" id="JBAMIC010000002">
    <property type="protein sequence ID" value="KAK7113265.1"/>
    <property type="molecule type" value="Genomic_DNA"/>
</dbReference>
<dbReference type="SUPFAM" id="SSF57716">
    <property type="entry name" value="Glucocorticoid receptor-like (DNA-binding domain)"/>
    <property type="match status" value="2"/>
</dbReference>
<dbReference type="CDD" id="cd09401">
    <property type="entry name" value="LIM_TLP_like"/>
    <property type="match status" value="1"/>
</dbReference>
<feature type="compositionally biased region" description="Polar residues" evidence="9">
    <location>
        <begin position="180"/>
        <end position="199"/>
    </location>
</feature>